<dbReference type="GO" id="GO:0003729">
    <property type="term" value="F:mRNA binding"/>
    <property type="evidence" value="ECO:0007669"/>
    <property type="project" value="InterPro"/>
</dbReference>
<feature type="compositionally biased region" description="Polar residues" evidence="2">
    <location>
        <begin position="252"/>
        <end position="264"/>
    </location>
</feature>
<dbReference type="PANTHER" id="PTHR15921">
    <property type="entry name" value="PRE-MRNA CLEAVAGE COMPLEX II"/>
    <property type="match status" value="1"/>
</dbReference>
<dbReference type="InterPro" id="IPR047415">
    <property type="entry name" value="Pcf11_CID"/>
</dbReference>
<evidence type="ECO:0000313" key="5">
    <source>
        <dbReference type="Proteomes" id="UP001140949"/>
    </source>
</evidence>
<feature type="region of interest" description="Disordered" evidence="2">
    <location>
        <begin position="234"/>
        <end position="264"/>
    </location>
</feature>
<gene>
    <name evidence="4" type="ORF">M6B38_213420</name>
</gene>
<dbReference type="CDD" id="cd16982">
    <property type="entry name" value="CID_Pcf11"/>
    <property type="match status" value="1"/>
</dbReference>
<dbReference type="InterPro" id="IPR045154">
    <property type="entry name" value="PCF11-like"/>
</dbReference>
<evidence type="ECO:0000256" key="2">
    <source>
        <dbReference type="SAM" id="MobiDB-lite"/>
    </source>
</evidence>
<feature type="region of interest" description="Disordered" evidence="2">
    <location>
        <begin position="171"/>
        <end position="191"/>
    </location>
</feature>
<organism evidence="4 5">
    <name type="scientific">Iris pallida</name>
    <name type="common">Sweet iris</name>
    <dbReference type="NCBI Taxonomy" id="29817"/>
    <lineage>
        <taxon>Eukaryota</taxon>
        <taxon>Viridiplantae</taxon>
        <taxon>Streptophyta</taxon>
        <taxon>Embryophyta</taxon>
        <taxon>Tracheophyta</taxon>
        <taxon>Spermatophyta</taxon>
        <taxon>Magnoliopsida</taxon>
        <taxon>Liliopsida</taxon>
        <taxon>Asparagales</taxon>
        <taxon>Iridaceae</taxon>
        <taxon>Iridoideae</taxon>
        <taxon>Irideae</taxon>
        <taxon>Iris</taxon>
    </lineage>
</organism>
<feature type="domain" description="CID" evidence="3">
    <location>
        <begin position="36"/>
        <end position="164"/>
    </location>
</feature>
<feature type="compositionally biased region" description="Low complexity" evidence="2">
    <location>
        <begin position="465"/>
        <end position="477"/>
    </location>
</feature>
<protein>
    <recommendedName>
        <fullName evidence="3">CID domain-containing protein</fullName>
    </recommendedName>
</protein>
<feature type="region of interest" description="Disordered" evidence="2">
    <location>
        <begin position="457"/>
        <end position="477"/>
    </location>
</feature>
<evidence type="ECO:0000256" key="1">
    <source>
        <dbReference type="ARBA" id="ARBA00022664"/>
    </source>
</evidence>
<evidence type="ECO:0000259" key="3">
    <source>
        <dbReference type="PROSITE" id="PS51391"/>
    </source>
</evidence>
<dbReference type="GO" id="GO:0006369">
    <property type="term" value="P:termination of RNA polymerase II transcription"/>
    <property type="evidence" value="ECO:0007669"/>
    <property type="project" value="InterPro"/>
</dbReference>
<evidence type="ECO:0000313" key="4">
    <source>
        <dbReference type="EMBL" id="KAJ6798310.1"/>
    </source>
</evidence>
<dbReference type="InterPro" id="IPR057242">
    <property type="entry name" value="PCFS4-like"/>
</dbReference>
<keyword evidence="1" id="KW-0507">mRNA processing</keyword>
<dbReference type="PROSITE" id="PS51391">
    <property type="entry name" value="CID"/>
    <property type="match status" value="1"/>
</dbReference>
<dbReference type="Pfam" id="PF23228">
    <property type="entry name" value="zf_PCFS4"/>
    <property type="match status" value="1"/>
</dbReference>
<dbReference type="GO" id="GO:0000993">
    <property type="term" value="F:RNA polymerase II complex binding"/>
    <property type="evidence" value="ECO:0007669"/>
    <property type="project" value="InterPro"/>
</dbReference>
<dbReference type="PANTHER" id="PTHR15921:SF12">
    <property type="entry name" value="POLYADENYLATION AND CLEAVAGE FACTOR HOMOLOG 4"/>
    <property type="match status" value="1"/>
</dbReference>
<dbReference type="PROSITE" id="PS00028">
    <property type="entry name" value="ZINC_FINGER_C2H2_1"/>
    <property type="match status" value="1"/>
</dbReference>
<dbReference type="Pfam" id="PF04818">
    <property type="entry name" value="CID"/>
    <property type="match status" value="1"/>
</dbReference>
<keyword evidence="5" id="KW-1185">Reference proteome</keyword>
<feature type="region of interest" description="Disordered" evidence="2">
    <location>
        <begin position="309"/>
        <end position="360"/>
    </location>
</feature>
<dbReference type="InterPro" id="IPR008942">
    <property type="entry name" value="ENTH_VHS"/>
</dbReference>
<dbReference type="EMBL" id="JANAVB010040270">
    <property type="protein sequence ID" value="KAJ6798310.1"/>
    <property type="molecule type" value="Genomic_DNA"/>
</dbReference>
<reference evidence="4" key="1">
    <citation type="journal article" date="2023" name="GigaByte">
        <title>Genome assembly of the bearded iris, Iris pallida Lam.</title>
        <authorList>
            <person name="Bruccoleri R.E."/>
            <person name="Oakeley E.J."/>
            <person name="Faust A.M.E."/>
            <person name="Altorfer M."/>
            <person name="Dessus-Babus S."/>
            <person name="Burckhardt D."/>
            <person name="Oertli M."/>
            <person name="Naumann U."/>
            <person name="Petersen F."/>
            <person name="Wong J."/>
        </authorList>
    </citation>
    <scope>NUCLEOTIDE SEQUENCE</scope>
    <source>
        <strain evidence="4">GSM-AAB239-AS_SAM_17_03QT</strain>
    </source>
</reference>
<sequence>MEDDRSRENPRPSVVSSSSAPILERFRALVRDDGGIGGGVVAVYEDLLNDLTFNSKPVITELTIIAGDQREHAEGIADAICARILEVPVDQKLPSLYLLDSIVKNIGCEYVRFFASRLPKVFCEAYNEVHSSLHPSMRHLFRTWSKVFHPSVLRKIEDELQFSTTENQQSAALAKMRNSESVSPRPSHGIHVNPKYLEARRQLQNSAAMGVVDTQNNAQASDFEEDAANTLAPESLKGRSGASPKFHDVGQATGNSSSLNGYRQRSSIQYDDYDYDRPVMLPPHLGRSKAVSPSSVRVSAIAGDEEPTHLVEVKVPDPLSSGLRRRSTSPDDDKFPRDSSPWGVSERTSSPHSQLGFGPSRAAIHQNGRLERSWPLDGGARQLEASTAYACDNGYRKKHLRELIDAYGNYRGESNSLEKLPKVQRINVNGMGREVVTKNWRSSEEEEYVWEDMSPTLADQSRRNSPLPFGPSSGSLSRRIALSRPDVSILEPDLDRSGWPGQTKRQPVDAAAILVDDGIPVLGSLHRSMNRKFPDGTGSSFHHYHHVQEPHKFLHSYQHELNSRPQGLGPLVPFSSSGLTLPNGQKVPGSYDYSPDVEMPFQRLSSIRSNSLNVEASSIDKHMAIKPLPPPSPLIWPPVHKSQPLPLHLIPSNQMHHKSPFSFTEANNPMVNYGATSSVFLPQQQFDDADRKTSISSKVLPLPHQQPGLVHVNRQSQEQGTGTVLQPHEAHGGYVPPVPAHVSSYLLAPPLNHLQMQGRGVFMGSVLPNSLPAMATSVATHSASDASPILHGGILPPLPPGPPPAVSQIGSTSQCTNSVVSSSPASSFSGLISTLMAQGLISLTPPAQSEGSVGPEFNAELLKVRHESVINALYANLPRQCTTCGLRFTCQEEHSNHMDWHVTKNRVSKNRKQKPSRKWFVNAKEWLSGTETVGTDVVPGFLPAETASEKNEEKEMAVPADENQTVCALCGEPFEDFYSDEAEEWMYKGAVYLNATDGHIEGLDRSQWGPIVHAKCRPESSEGS</sequence>
<dbReference type="InterPro" id="IPR013087">
    <property type="entry name" value="Znf_C2H2_type"/>
</dbReference>
<dbReference type="AlphaFoldDB" id="A0AAX6E2W8"/>
<proteinExistence type="predicted"/>
<dbReference type="InterPro" id="IPR006569">
    <property type="entry name" value="CID_dom"/>
</dbReference>
<dbReference type="Gene3D" id="1.25.40.90">
    <property type="match status" value="1"/>
</dbReference>
<dbReference type="GO" id="GO:0005737">
    <property type="term" value="C:cytoplasm"/>
    <property type="evidence" value="ECO:0007669"/>
    <property type="project" value="TreeGrafter"/>
</dbReference>
<dbReference type="FunFam" id="1.25.40.90:FF:000023">
    <property type="entry name" value="polyadenylation and cleavage factor homolog 4"/>
    <property type="match status" value="1"/>
</dbReference>
<comment type="caution">
    <text evidence="4">The sequence shown here is derived from an EMBL/GenBank/DDBJ whole genome shotgun (WGS) entry which is preliminary data.</text>
</comment>
<dbReference type="GO" id="GO:0031124">
    <property type="term" value="P:mRNA 3'-end processing"/>
    <property type="evidence" value="ECO:0007669"/>
    <property type="project" value="InterPro"/>
</dbReference>
<dbReference type="SMART" id="SM00582">
    <property type="entry name" value="RPR"/>
    <property type="match status" value="1"/>
</dbReference>
<name>A0AAX6E2W8_IRIPA</name>
<dbReference type="GO" id="GO:0005849">
    <property type="term" value="C:mRNA cleavage factor complex"/>
    <property type="evidence" value="ECO:0007669"/>
    <property type="project" value="TreeGrafter"/>
</dbReference>
<dbReference type="Proteomes" id="UP001140949">
    <property type="component" value="Unassembled WGS sequence"/>
</dbReference>
<accession>A0AAX6E2W8</accession>
<feature type="compositionally biased region" description="Basic and acidic residues" evidence="2">
    <location>
        <begin position="328"/>
        <end position="337"/>
    </location>
</feature>
<reference evidence="4" key="2">
    <citation type="submission" date="2023-04" db="EMBL/GenBank/DDBJ databases">
        <authorList>
            <person name="Bruccoleri R.E."/>
            <person name="Oakeley E.J."/>
            <person name="Faust A.-M."/>
            <person name="Dessus-Babus S."/>
            <person name="Altorfer M."/>
            <person name="Burckhardt D."/>
            <person name="Oertli M."/>
            <person name="Naumann U."/>
            <person name="Petersen F."/>
            <person name="Wong J."/>
        </authorList>
    </citation>
    <scope>NUCLEOTIDE SEQUENCE</scope>
    <source>
        <strain evidence="4">GSM-AAB239-AS_SAM_17_03QT</strain>
        <tissue evidence="4">Leaf</tissue>
    </source>
</reference>
<dbReference type="SUPFAM" id="SSF48464">
    <property type="entry name" value="ENTH/VHS domain"/>
    <property type="match status" value="1"/>
</dbReference>